<gene>
    <name evidence="5" type="primary">coaE</name>
    <name evidence="7" type="ORF">Nstercoris_00191</name>
</gene>
<dbReference type="HAMAP" id="MF_00376">
    <property type="entry name" value="Dephospho_CoA_kinase"/>
    <property type="match status" value="1"/>
</dbReference>
<sequence length="203" mass="22537">MAFIVGLTGGIGSGKTSVADLFQNLGAEIIDTDVIAHQLTRANGSAIQPITAAFGNHFILGDGSLDRAAMRDFVFSNGRARHQLESILHPLIYQETKRQLLLLQSDYGILVVPLLVEIDDYRKLVERILVIDCPESLQISRTMQRSKLQEHAVRKIMATQCSRSERLAIADDVIVNDSTIQNLELAVQKLHQKYQLLVDQSSS</sequence>
<evidence type="ECO:0000256" key="5">
    <source>
        <dbReference type="HAMAP-Rule" id="MF_00376"/>
    </source>
</evidence>
<comment type="similarity">
    <text evidence="1 5">Belongs to the CoaE family.</text>
</comment>
<keyword evidence="4 5" id="KW-0173">Coenzyme A biosynthesis</keyword>
<dbReference type="InterPro" id="IPR027417">
    <property type="entry name" value="P-loop_NTPase"/>
</dbReference>
<dbReference type="GO" id="GO:0015937">
    <property type="term" value="P:coenzyme A biosynthetic process"/>
    <property type="evidence" value="ECO:0007669"/>
    <property type="project" value="UniProtKB-UniRule"/>
</dbReference>
<comment type="catalytic activity">
    <reaction evidence="5">
        <text>3'-dephospho-CoA + ATP = ADP + CoA + H(+)</text>
        <dbReference type="Rhea" id="RHEA:18245"/>
        <dbReference type="ChEBI" id="CHEBI:15378"/>
        <dbReference type="ChEBI" id="CHEBI:30616"/>
        <dbReference type="ChEBI" id="CHEBI:57287"/>
        <dbReference type="ChEBI" id="CHEBI:57328"/>
        <dbReference type="ChEBI" id="CHEBI:456216"/>
        <dbReference type="EC" id="2.7.1.24"/>
    </reaction>
</comment>
<name>A0A4Y1YM13_9PROT</name>
<dbReference type="Pfam" id="PF01121">
    <property type="entry name" value="CoaE"/>
    <property type="match status" value="1"/>
</dbReference>
<evidence type="ECO:0000313" key="7">
    <source>
        <dbReference type="EMBL" id="BBL33963.1"/>
    </source>
</evidence>
<keyword evidence="8" id="KW-1185">Reference proteome</keyword>
<organism evidence="7 8">
    <name type="scientific">Nitrosomonas stercoris</name>
    <dbReference type="NCBI Taxonomy" id="1444684"/>
    <lineage>
        <taxon>Bacteria</taxon>
        <taxon>Pseudomonadati</taxon>
        <taxon>Pseudomonadota</taxon>
        <taxon>Betaproteobacteria</taxon>
        <taxon>Nitrosomonadales</taxon>
        <taxon>Nitrosomonadaceae</taxon>
        <taxon>Nitrosomonas</taxon>
    </lineage>
</organism>
<dbReference type="GO" id="GO:0005524">
    <property type="term" value="F:ATP binding"/>
    <property type="evidence" value="ECO:0007669"/>
    <property type="project" value="UniProtKB-UniRule"/>
</dbReference>
<keyword evidence="2 5" id="KW-0547">Nucleotide-binding</keyword>
<feature type="binding site" evidence="5">
    <location>
        <begin position="12"/>
        <end position="17"/>
    </location>
    <ligand>
        <name>ATP</name>
        <dbReference type="ChEBI" id="CHEBI:30616"/>
    </ligand>
</feature>
<dbReference type="GO" id="GO:0005737">
    <property type="term" value="C:cytoplasm"/>
    <property type="evidence" value="ECO:0007669"/>
    <property type="project" value="UniProtKB-SubCell"/>
</dbReference>
<keyword evidence="5" id="KW-0808">Transferase</keyword>
<dbReference type="Proteomes" id="UP000316473">
    <property type="component" value="Chromosome"/>
</dbReference>
<evidence type="ECO:0000256" key="2">
    <source>
        <dbReference type="ARBA" id="ARBA00022741"/>
    </source>
</evidence>
<evidence type="ECO:0000256" key="1">
    <source>
        <dbReference type="ARBA" id="ARBA00009018"/>
    </source>
</evidence>
<comment type="pathway">
    <text evidence="5">Cofactor biosynthesis; coenzyme A biosynthesis; CoA from (R)-pantothenate: step 5/5.</text>
</comment>
<keyword evidence="5 7" id="KW-0418">Kinase</keyword>
<dbReference type="CDD" id="cd02022">
    <property type="entry name" value="DPCK"/>
    <property type="match status" value="1"/>
</dbReference>
<evidence type="ECO:0000256" key="4">
    <source>
        <dbReference type="ARBA" id="ARBA00022993"/>
    </source>
</evidence>
<dbReference type="SUPFAM" id="SSF52540">
    <property type="entry name" value="P-loop containing nucleoside triphosphate hydrolases"/>
    <property type="match status" value="1"/>
</dbReference>
<proteinExistence type="inferred from homology"/>
<evidence type="ECO:0000256" key="6">
    <source>
        <dbReference type="NCBIfam" id="TIGR00152"/>
    </source>
</evidence>
<dbReference type="UniPathway" id="UPA00241">
    <property type="reaction ID" value="UER00356"/>
</dbReference>
<dbReference type="NCBIfam" id="TIGR00152">
    <property type="entry name" value="dephospho-CoA kinase"/>
    <property type="match status" value="1"/>
</dbReference>
<dbReference type="EC" id="2.7.1.24" evidence="5 6"/>
<dbReference type="PROSITE" id="PS51219">
    <property type="entry name" value="DPCK"/>
    <property type="match status" value="1"/>
</dbReference>
<keyword evidence="5" id="KW-0963">Cytoplasm</keyword>
<dbReference type="AlphaFoldDB" id="A0A4Y1YM13"/>
<dbReference type="Gene3D" id="3.40.50.300">
    <property type="entry name" value="P-loop containing nucleotide triphosphate hydrolases"/>
    <property type="match status" value="1"/>
</dbReference>
<protein>
    <recommendedName>
        <fullName evidence="5 6">Dephospho-CoA kinase</fullName>
        <ecNumber evidence="5 6">2.7.1.24</ecNumber>
    </recommendedName>
    <alternativeName>
        <fullName evidence="5">Dephosphocoenzyme A kinase</fullName>
    </alternativeName>
</protein>
<dbReference type="GO" id="GO:0004140">
    <property type="term" value="F:dephospho-CoA kinase activity"/>
    <property type="evidence" value="ECO:0007669"/>
    <property type="project" value="UniProtKB-UniRule"/>
</dbReference>
<dbReference type="PANTHER" id="PTHR10695:SF46">
    <property type="entry name" value="BIFUNCTIONAL COENZYME A SYNTHASE-RELATED"/>
    <property type="match status" value="1"/>
</dbReference>
<reference evidence="7 8" key="1">
    <citation type="submission" date="2019-06" db="EMBL/GenBank/DDBJ databases">
        <title>Nitrosomonas stercoris KYUHI-S whole genome shotgun sequence.</title>
        <authorList>
            <person name="Nakagawa T."/>
            <person name="Tsuchiya Y."/>
            <person name="Takahashi R."/>
        </authorList>
    </citation>
    <scope>NUCLEOTIDE SEQUENCE [LARGE SCALE GENOMIC DNA]</scope>
    <source>
        <strain evidence="7 8">KYUHI-S</strain>
    </source>
</reference>
<evidence type="ECO:0000256" key="3">
    <source>
        <dbReference type="ARBA" id="ARBA00022840"/>
    </source>
</evidence>
<dbReference type="PANTHER" id="PTHR10695">
    <property type="entry name" value="DEPHOSPHO-COA KINASE-RELATED"/>
    <property type="match status" value="1"/>
</dbReference>
<comment type="function">
    <text evidence="5">Catalyzes the phosphorylation of the 3'-hydroxyl group of dephosphocoenzyme A to form coenzyme A.</text>
</comment>
<evidence type="ECO:0000313" key="8">
    <source>
        <dbReference type="Proteomes" id="UP000316473"/>
    </source>
</evidence>
<comment type="subcellular location">
    <subcellularLocation>
        <location evidence="5">Cytoplasm</location>
    </subcellularLocation>
</comment>
<keyword evidence="3 5" id="KW-0067">ATP-binding</keyword>
<dbReference type="InterPro" id="IPR001977">
    <property type="entry name" value="Depp_CoAkinase"/>
</dbReference>
<accession>A0A4Y1YM13</accession>
<dbReference type="KEGG" id="nst:Nstercoris_00191"/>
<dbReference type="EMBL" id="AP019755">
    <property type="protein sequence ID" value="BBL33963.1"/>
    <property type="molecule type" value="Genomic_DNA"/>
</dbReference>